<keyword evidence="3" id="KW-1185">Reference proteome</keyword>
<comment type="caution">
    <text evidence="2">The sequence shown here is derived from an EMBL/GenBank/DDBJ whole genome shotgun (WGS) entry which is preliminary data.</text>
</comment>
<dbReference type="EMBL" id="JAYFUM010000007">
    <property type="protein sequence ID" value="MEA5138905.1"/>
    <property type="molecule type" value="Genomic_DNA"/>
</dbReference>
<evidence type="ECO:0000313" key="2">
    <source>
        <dbReference type="EMBL" id="MEA5138905.1"/>
    </source>
</evidence>
<dbReference type="Proteomes" id="UP001302949">
    <property type="component" value="Unassembled WGS sequence"/>
</dbReference>
<sequence length="76" mass="9140">MTQKLSHKKNDNPIPLLKKGQYNSYRPEDIKQWGVERFLDTVCAKNDIEVPVLTRRIRIWMLFCVNAYDNFIISYY</sequence>
<accession>A0ABU5Q7U8</accession>
<evidence type="ECO:0000256" key="1">
    <source>
        <dbReference type="SAM" id="MobiDB-lite"/>
    </source>
</evidence>
<organism evidence="2 3">
    <name type="scientific">Arcicella rigui</name>
    <dbReference type="NCBI Taxonomy" id="797020"/>
    <lineage>
        <taxon>Bacteria</taxon>
        <taxon>Pseudomonadati</taxon>
        <taxon>Bacteroidota</taxon>
        <taxon>Cytophagia</taxon>
        <taxon>Cytophagales</taxon>
        <taxon>Flectobacillaceae</taxon>
        <taxon>Arcicella</taxon>
    </lineage>
</organism>
<proteinExistence type="predicted"/>
<protein>
    <submittedName>
        <fullName evidence="2">Uncharacterized protein</fullName>
    </submittedName>
</protein>
<gene>
    <name evidence="2" type="ORF">VB248_07165</name>
</gene>
<evidence type="ECO:0000313" key="3">
    <source>
        <dbReference type="Proteomes" id="UP001302949"/>
    </source>
</evidence>
<reference evidence="2 3" key="1">
    <citation type="submission" date="2023-12" db="EMBL/GenBank/DDBJ databases">
        <title>Novel species of the genus Arcicella isolated from rivers.</title>
        <authorList>
            <person name="Lu H."/>
        </authorList>
    </citation>
    <scope>NUCLEOTIDE SEQUENCE [LARGE SCALE GENOMIC DNA]</scope>
    <source>
        <strain evidence="2 3">KCTC 23307</strain>
    </source>
</reference>
<dbReference type="RefSeq" id="WP_323296066.1">
    <property type="nucleotide sequence ID" value="NZ_JAYFUM010000007.1"/>
</dbReference>
<name>A0ABU5Q7U8_9BACT</name>
<feature type="region of interest" description="Disordered" evidence="1">
    <location>
        <begin position="1"/>
        <end position="20"/>
    </location>
</feature>